<keyword evidence="12" id="KW-1185">Reference proteome</keyword>
<feature type="transmembrane region" description="Helical" evidence="9">
    <location>
        <begin position="520"/>
        <end position="542"/>
    </location>
</feature>
<comment type="similarity">
    <text evidence="2 9">Belongs to the CN hydrolase family. Apolipoprotein N-acyltransferase subfamily.</text>
</comment>
<keyword evidence="3 9" id="KW-1003">Cell membrane</keyword>
<keyword evidence="4 9" id="KW-0808">Transferase</keyword>
<keyword evidence="5 9" id="KW-0812">Transmembrane</keyword>
<dbReference type="GO" id="GO:0005886">
    <property type="term" value="C:plasma membrane"/>
    <property type="evidence" value="ECO:0007669"/>
    <property type="project" value="UniProtKB-SubCell"/>
</dbReference>
<reference evidence="11 12" key="1">
    <citation type="submission" date="2018-05" db="EMBL/GenBank/DDBJ databases">
        <title>Complete Genome Sequence of the Nonylphenol-Degrading Bacterium Sphingobium amiense DSM 16289T.</title>
        <authorList>
            <person name="Ootsuka M."/>
            <person name="Nishizawa T."/>
            <person name="Ohta H."/>
        </authorList>
    </citation>
    <scope>NUCLEOTIDE SEQUENCE [LARGE SCALE GENOMIC DNA]</scope>
    <source>
        <strain evidence="11 12">DSM 16289</strain>
    </source>
</reference>
<feature type="transmembrane region" description="Helical" evidence="9">
    <location>
        <begin position="158"/>
        <end position="180"/>
    </location>
</feature>
<dbReference type="PANTHER" id="PTHR38686:SF1">
    <property type="entry name" value="APOLIPOPROTEIN N-ACYLTRANSFERASE"/>
    <property type="match status" value="1"/>
</dbReference>
<dbReference type="PANTHER" id="PTHR38686">
    <property type="entry name" value="APOLIPOPROTEIN N-ACYLTRANSFERASE"/>
    <property type="match status" value="1"/>
</dbReference>
<evidence type="ECO:0000256" key="1">
    <source>
        <dbReference type="ARBA" id="ARBA00004651"/>
    </source>
</evidence>
<dbReference type="Gene3D" id="3.60.110.10">
    <property type="entry name" value="Carbon-nitrogen hydrolase"/>
    <property type="match status" value="1"/>
</dbReference>
<proteinExistence type="inferred from homology"/>
<dbReference type="SUPFAM" id="SSF56317">
    <property type="entry name" value="Carbon-nitrogen hydrolase"/>
    <property type="match status" value="1"/>
</dbReference>
<dbReference type="PROSITE" id="PS51257">
    <property type="entry name" value="PROKAR_LIPOPROTEIN"/>
    <property type="match status" value="1"/>
</dbReference>
<dbReference type="EMBL" id="AP018664">
    <property type="protein sequence ID" value="BBD96804.1"/>
    <property type="molecule type" value="Genomic_DNA"/>
</dbReference>
<protein>
    <recommendedName>
        <fullName evidence="9">Apolipoprotein N-acyltransferase</fullName>
        <shortName evidence="9">ALP N-acyltransferase</shortName>
        <ecNumber evidence="9">2.3.1.269</ecNumber>
    </recommendedName>
</protein>
<keyword evidence="6 9" id="KW-1133">Transmembrane helix</keyword>
<gene>
    <name evidence="9" type="primary">lnt</name>
    <name evidence="11" type="ORF">SAMIE_1003050</name>
</gene>
<dbReference type="PROSITE" id="PS50263">
    <property type="entry name" value="CN_HYDROLASE"/>
    <property type="match status" value="1"/>
</dbReference>
<dbReference type="HAMAP" id="MF_01148">
    <property type="entry name" value="Lnt"/>
    <property type="match status" value="1"/>
</dbReference>
<dbReference type="Pfam" id="PF20154">
    <property type="entry name" value="LNT_N"/>
    <property type="match status" value="1"/>
</dbReference>
<dbReference type="InterPro" id="IPR004563">
    <property type="entry name" value="Apolipo_AcylTrfase"/>
</dbReference>
<evidence type="ECO:0000313" key="11">
    <source>
        <dbReference type="EMBL" id="BBD96804.1"/>
    </source>
</evidence>
<comment type="subcellular location">
    <subcellularLocation>
        <location evidence="1 9">Cell membrane</location>
        <topology evidence="1 9">Multi-pass membrane protein</topology>
    </subcellularLocation>
</comment>
<feature type="transmembrane region" description="Helical" evidence="9">
    <location>
        <begin position="192"/>
        <end position="219"/>
    </location>
</feature>
<accession>A0A494VWM2</accession>
<dbReference type="UniPathway" id="UPA00666"/>
<evidence type="ECO:0000256" key="6">
    <source>
        <dbReference type="ARBA" id="ARBA00022989"/>
    </source>
</evidence>
<dbReference type="GO" id="GO:0016410">
    <property type="term" value="F:N-acyltransferase activity"/>
    <property type="evidence" value="ECO:0007669"/>
    <property type="project" value="UniProtKB-UniRule"/>
</dbReference>
<dbReference type="Pfam" id="PF00795">
    <property type="entry name" value="CN_hydrolase"/>
    <property type="match status" value="1"/>
</dbReference>
<evidence type="ECO:0000256" key="2">
    <source>
        <dbReference type="ARBA" id="ARBA00010065"/>
    </source>
</evidence>
<dbReference type="RefSeq" id="WP_126516706.1">
    <property type="nucleotide sequence ID" value="NZ_AP018664.1"/>
</dbReference>
<feature type="transmembrane region" description="Helical" evidence="9">
    <location>
        <begin position="84"/>
        <end position="112"/>
    </location>
</feature>
<evidence type="ECO:0000256" key="4">
    <source>
        <dbReference type="ARBA" id="ARBA00022679"/>
    </source>
</evidence>
<evidence type="ECO:0000256" key="8">
    <source>
        <dbReference type="ARBA" id="ARBA00023315"/>
    </source>
</evidence>
<evidence type="ECO:0000313" key="12">
    <source>
        <dbReference type="Proteomes" id="UP000279959"/>
    </source>
</evidence>
<feature type="transmembrane region" description="Helical" evidence="9">
    <location>
        <begin position="226"/>
        <end position="242"/>
    </location>
</feature>
<comment type="catalytic activity">
    <reaction evidence="9">
        <text>N-terminal S-1,2-diacyl-sn-glyceryl-L-cysteinyl-[lipoprotein] + a glycerophospholipid = N-acyl-S-1,2-diacyl-sn-glyceryl-L-cysteinyl-[lipoprotein] + a 2-acyl-sn-glycero-3-phospholipid + H(+)</text>
        <dbReference type="Rhea" id="RHEA:48228"/>
        <dbReference type="Rhea" id="RHEA-COMP:14681"/>
        <dbReference type="Rhea" id="RHEA-COMP:14684"/>
        <dbReference type="ChEBI" id="CHEBI:15378"/>
        <dbReference type="ChEBI" id="CHEBI:136912"/>
        <dbReference type="ChEBI" id="CHEBI:140656"/>
        <dbReference type="ChEBI" id="CHEBI:140657"/>
        <dbReference type="ChEBI" id="CHEBI:140660"/>
        <dbReference type="EC" id="2.3.1.269"/>
    </reaction>
</comment>
<dbReference type="CDD" id="cd07571">
    <property type="entry name" value="ALP_N-acyl_transferase"/>
    <property type="match status" value="1"/>
</dbReference>
<comment type="function">
    <text evidence="9">Catalyzes the phospholipid dependent N-acylation of the N-terminal cysteine of apolipoprotein, the last step in lipoprotein maturation.</text>
</comment>
<dbReference type="AlphaFoldDB" id="A0A494VWM2"/>
<dbReference type="NCBIfam" id="TIGR00546">
    <property type="entry name" value="lnt"/>
    <property type="match status" value="1"/>
</dbReference>
<dbReference type="InterPro" id="IPR045378">
    <property type="entry name" value="LNT_N"/>
</dbReference>
<dbReference type="InterPro" id="IPR036526">
    <property type="entry name" value="C-N_Hydrolase_sf"/>
</dbReference>
<feature type="transmembrane region" description="Helical" evidence="9">
    <location>
        <begin position="53"/>
        <end position="72"/>
    </location>
</feature>
<evidence type="ECO:0000256" key="9">
    <source>
        <dbReference type="HAMAP-Rule" id="MF_01148"/>
    </source>
</evidence>
<keyword evidence="11" id="KW-0449">Lipoprotein</keyword>
<dbReference type="EC" id="2.3.1.269" evidence="9"/>
<dbReference type="InterPro" id="IPR003010">
    <property type="entry name" value="C-N_Hydrolase"/>
</dbReference>
<sequence>MRALLARPRLAALAAGTLSATGFEPLGLWPVSLACLALLMLLIEQAPDRRAAFARGWLFGLGHFTLGLNWIAHAFTYQDAMPHWFGYGAVVLLSLYLAVYPGAATLGAWWLAHSAILKSPSPSGEGLGWGLAPSAASGREAPPPTPPLKGRGELTLPLLFAATWLLAEYLRATLFTGFAWNPLGVSLLPTGIAIAATLIGTYGLGALAILAAGSLLLALRRQFRPAAILGAPLVALATWGHISPAPPTPPGAPRVRIVQPNIGQDEKYSVEAEYRHFRTLAMLSGQPRPAPRLLFWPEAAIPAYLDMEPDWRARLAALLGPGDLLMTGADKVYFRPVTEKGVTTQKLAGANNSLWIVTPRATIAGRYSKAHLVPYGEYLPMRQILTPLGLSRLVPGDADFWPGPGPQSLTLPAATGRPDMKMGVQICYEIIFSGQVIDAKNRPAFLFNPSNDAWFGSWGPVQHLAQARLRALEEGVPILRSTPTGVSAVIDARGQVLRALGLHRAGYLESGLPPALPPTLFARLGNLLPLLFAGLLLAAAIASRRAAR</sequence>
<evidence type="ECO:0000256" key="3">
    <source>
        <dbReference type="ARBA" id="ARBA00022475"/>
    </source>
</evidence>
<dbReference type="GO" id="GO:0042158">
    <property type="term" value="P:lipoprotein biosynthetic process"/>
    <property type="evidence" value="ECO:0007669"/>
    <property type="project" value="UniProtKB-UniRule"/>
</dbReference>
<feature type="domain" description="CN hydrolase" evidence="10">
    <location>
        <begin position="258"/>
        <end position="514"/>
    </location>
</feature>
<organism evidence="11 12">
    <name type="scientific">Sphingobium amiense</name>
    <dbReference type="NCBI Taxonomy" id="135719"/>
    <lineage>
        <taxon>Bacteria</taxon>
        <taxon>Pseudomonadati</taxon>
        <taxon>Pseudomonadota</taxon>
        <taxon>Alphaproteobacteria</taxon>
        <taxon>Sphingomonadales</taxon>
        <taxon>Sphingomonadaceae</taxon>
        <taxon>Sphingobium</taxon>
    </lineage>
</organism>
<name>A0A494VWM2_9SPHN</name>
<keyword evidence="7 9" id="KW-0472">Membrane</keyword>
<evidence type="ECO:0000256" key="7">
    <source>
        <dbReference type="ARBA" id="ARBA00023136"/>
    </source>
</evidence>
<comment type="pathway">
    <text evidence="9">Protein modification; lipoprotein biosynthesis (N-acyl transfer).</text>
</comment>
<dbReference type="KEGG" id="sami:SAMIE_1003050"/>
<dbReference type="Proteomes" id="UP000279959">
    <property type="component" value="Chromosome"/>
</dbReference>
<evidence type="ECO:0000259" key="10">
    <source>
        <dbReference type="PROSITE" id="PS50263"/>
    </source>
</evidence>
<evidence type="ECO:0000256" key="5">
    <source>
        <dbReference type="ARBA" id="ARBA00022692"/>
    </source>
</evidence>
<feature type="transmembrane region" description="Helical" evidence="9">
    <location>
        <begin position="29"/>
        <end position="46"/>
    </location>
</feature>
<keyword evidence="8 9" id="KW-0012">Acyltransferase</keyword>